<dbReference type="AlphaFoldDB" id="A0A564Y5W4"/>
<accession>A0A564Y5W4</accession>
<gene>
    <name evidence="4" type="ORF">WMSIL1_LOCUS3059</name>
</gene>
<dbReference type="InterPro" id="IPR001245">
    <property type="entry name" value="Ser-Thr/Tyr_kinase_cat_dom"/>
</dbReference>
<keyword evidence="5" id="KW-1185">Reference proteome</keyword>
<dbReference type="SUPFAM" id="SSF56112">
    <property type="entry name" value="Protein kinase-like (PK-like)"/>
    <property type="match status" value="1"/>
</dbReference>
<dbReference type="InterPro" id="IPR050198">
    <property type="entry name" value="Non-receptor_tyrosine_kinases"/>
</dbReference>
<dbReference type="InterPro" id="IPR000719">
    <property type="entry name" value="Prot_kinase_dom"/>
</dbReference>
<keyword evidence="1" id="KW-0547">Nucleotide-binding</keyword>
<dbReference type="GO" id="GO:0005524">
    <property type="term" value="F:ATP binding"/>
    <property type="evidence" value="ECO:0007669"/>
    <property type="project" value="UniProtKB-KW"/>
</dbReference>
<proteinExistence type="predicted"/>
<dbReference type="PANTHER" id="PTHR24418">
    <property type="entry name" value="TYROSINE-PROTEIN KINASE"/>
    <property type="match status" value="1"/>
</dbReference>
<name>A0A564Y5W4_HYMDI</name>
<dbReference type="InterPro" id="IPR011009">
    <property type="entry name" value="Kinase-like_dom_sf"/>
</dbReference>
<reference evidence="4 5" key="1">
    <citation type="submission" date="2019-07" db="EMBL/GenBank/DDBJ databases">
        <authorList>
            <person name="Jastrzebski P J."/>
            <person name="Paukszto L."/>
            <person name="Jastrzebski P J."/>
        </authorList>
    </citation>
    <scope>NUCLEOTIDE SEQUENCE [LARGE SCALE GENOMIC DNA]</scope>
    <source>
        <strain evidence="4 5">WMS-il1</strain>
    </source>
</reference>
<evidence type="ECO:0000313" key="4">
    <source>
        <dbReference type="EMBL" id="VUZ42630.1"/>
    </source>
</evidence>
<dbReference type="Gene3D" id="1.10.510.10">
    <property type="entry name" value="Transferase(Phosphotransferase) domain 1"/>
    <property type="match status" value="1"/>
</dbReference>
<dbReference type="Proteomes" id="UP000321570">
    <property type="component" value="Unassembled WGS sequence"/>
</dbReference>
<dbReference type="EMBL" id="CABIJS010000089">
    <property type="protein sequence ID" value="VUZ42630.1"/>
    <property type="molecule type" value="Genomic_DNA"/>
</dbReference>
<protein>
    <recommendedName>
        <fullName evidence="3">Protein kinase domain-containing protein</fullName>
    </recommendedName>
</protein>
<evidence type="ECO:0000313" key="5">
    <source>
        <dbReference type="Proteomes" id="UP000321570"/>
    </source>
</evidence>
<feature type="domain" description="Protein kinase" evidence="3">
    <location>
        <begin position="99"/>
        <end position="309"/>
    </location>
</feature>
<sequence>MIEWLREHLCPRNNRGPEIPKIARCHVCAIKDVESPQFRIRQGDILRVSDITNGLTLFAENIFTRRCGYINASDITKKPEESFILASWRDIDKSEAARLLANPAIDPGTFILCSESGTWQDKKVSVKALKPKSPVSVLLQNIQYLKRIHHPACVRTLEIAYQWTSINSTMIMIIMDPFEGRTLKNFLSSSDSHFLNFDGLLKIYTEISEGMEYLERHGIVHSNLNDRHILHGSIGQIKITDIGIRSLLTKSNEFSPEWFPFDYWSAPEFAEDPRAFTHKSDIWAFGILGFVIFNRGEEPYKSQFYCSYF</sequence>
<dbReference type="GO" id="GO:0004672">
    <property type="term" value="F:protein kinase activity"/>
    <property type="evidence" value="ECO:0007669"/>
    <property type="project" value="InterPro"/>
</dbReference>
<organism evidence="4 5">
    <name type="scientific">Hymenolepis diminuta</name>
    <name type="common">Rat tapeworm</name>
    <dbReference type="NCBI Taxonomy" id="6216"/>
    <lineage>
        <taxon>Eukaryota</taxon>
        <taxon>Metazoa</taxon>
        <taxon>Spiralia</taxon>
        <taxon>Lophotrochozoa</taxon>
        <taxon>Platyhelminthes</taxon>
        <taxon>Cestoda</taxon>
        <taxon>Eucestoda</taxon>
        <taxon>Cyclophyllidea</taxon>
        <taxon>Hymenolepididae</taxon>
        <taxon>Hymenolepis</taxon>
    </lineage>
</organism>
<evidence type="ECO:0000259" key="3">
    <source>
        <dbReference type="PROSITE" id="PS50011"/>
    </source>
</evidence>
<evidence type="ECO:0000256" key="2">
    <source>
        <dbReference type="ARBA" id="ARBA00022840"/>
    </source>
</evidence>
<dbReference type="Pfam" id="PF07714">
    <property type="entry name" value="PK_Tyr_Ser-Thr"/>
    <property type="match status" value="1"/>
</dbReference>
<evidence type="ECO:0000256" key="1">
    <source>
        <dbReference type="ARBA" id="ARBA00022741"/>
    </source>
</evidence>
<dbReference type="PROSITE" id="PS50011">
    <property type="entry name" value="PROTEIN_KINASE_DOM"/>
    <property type="match status" value="1"/>
</dbReference>
<keyword evidence="2" id="KW-0067">ATP-binding</keyword>